<name>A0A8T2ILT2_9PIPI</name>
<dbReference type="InterPro" id="IPR015894">
    <property type="entry name" value="Guanylate-bd_N"/>
</dbReference>
<dbReference type="EMBL" id="JAACNH010000008">
    <property type="protein sequence ID" value="KAG8433809.1"/>
    <property type="molecule type" value="Genomic_DNA"/>
</dbReference>
<dbReference type="SUPFAM" id="SSF48340">
    <property type="entry name" value="Interferon-induced guanylate-binding protein 1 (GBP1), C-terminal domain"/>
    <property type="match status" value="1"/>
</dbReference>
<dbReference type="Pfam" id="PF02841">
    <property type="entry name" value="GBP_C"/>
    <property type="match status" value="1"/>
</dbReference>
<accession>A0A8T2ILT2</accession>
<dbReference type="PROSITE" id="PS51715">
    <property type="entry name" value="G_GB1_RHD3"/>
    <property type="match status" value="1"/>
</dbReference>
<keyword evidence="7" id="KW-0175">Coiled coil</keyword>
<evidence type="ECO:0000313" key="10">
    <source>
        <dbReference type="Proteomes" id="UP000812440"/>
    </source>
</evidence>
<evidence type="ECO:0000256" key="1">
    <source>
        <dbReference type="ARBA" id="ARBA00022588"/>
    </source>
</evidence>
<proteinExistence type="inferred from homology"/>
<dbReference type="Gene3D" id="1.20.1000.10">
    <property type="entry name" value="Guanylate-binding protein, C-terminal domain"/>
    <property type="match status" value="1"/>
</dbReference>
<dbReference type="PANTHER" id="PTHR10751">
    <property type="entry name" value="GUANYLATE BINDING PROTEIN"/>
    <property type="match status" value="1"/>
</dbReference>
<dbReference type="CDD" id="cd16269">
    <property type="entry name" value="GBP_C"/>
    <property type="match status" value="1"/>
</dbReference>
<dbReference type="CDD" id="cd01851">
    <property type="entry name" value="GBP"/>
    <property type="match status" value="1"/>
</dbReference>
<evidence type="ECO:0000256" key="7">
    <source>
        <dbReference type="SAM" id="Coils"/>
    </source>
</evidence>
<evidence type="ECO:0000256" key="4">
    <source>
        <dbReference type="ARBA" id="ARBA00022859"/>
    </source>
</evidence>
<dbReference type="FunFam" id="1.20.1000.10:FF:000001">
    <property type="entry name" value="Guanylate binding protein 1"/>
    <property type="match status" value="1"/>
</dbReference>
<comment type="caution">
    <text evidence="9">The sequence shown here is derived from an EMBL/GenBank/DDBJ whole genome shotgun (WGS) entry which is preliminary data.</text>
</comment>
<evidence type="ECO:0000259" key="8">
    <source>
        <dbReference type="PROSITE" id="PS51715"/>
    </source>
</evidence>
<dbReference type="FunFam" id="3.40.50.300:FF:000422">
    <property type="entry name" value="Guanylate-binding protein 1"/>
    <property type="match status" value="1"/>
</dbReference>
<evidence type="ECO:0000256" key="6">
    <source>
        <dbReference type="PROSITE-ProRule" id="PRU01052"/>
    </source>
</evidence>
<dbReference type="OrthoDB" id="2135133at2759"/>
<dbReference type="SUPFAM" id="SSF52540">
    <property type="entry name" value="P-loop containing nucleoside triphosphate hydrolases"/>
    <property type="match status" value="1"/>
</dbReference>
<dbReference type="GO" id="GO:0005525">
    <property type="term" value="F:GTP binding"/>
    <property type="evidence" value="ECO:0007669"/>
    <property type="project" value="UniProtKB-KW"/>
</dbReference>
<keyword evidence="1" id="KW-0399">Innate immunity</keyword>
<comment type="similarity">
    <text evidence="6">Belongs to the TRAFAC class dynamin-like GTPase superfamily. GB1/RHD3 GTPase family.</text>
</comment>
<dbReference type="InterPro" id="IPR037684">
    <property type="entry name" value="GBP_C"/>
</dbReference>
<evidence type="ECO:0000256" key="2">
    <source>
        <dbReference type="ARBA" id="ARBA00022741"/>
    </source>
</evidence>
<dbReference type="InterPro" id="IPR036543">
    <property type="entry name" value="Guanylate-bd_C_sf"/>
</dbReference>
<dbReference type="GO" id="GO:0003924">
    <property type="term" value="F:GTPase activity"/>
    <property type="evidence" value="ECO:0007669"/>
    <property type="project" value="InterPro"/>
</dbReference>
<organism evidence="9 10">
    <name type="scientific">Hymenochirus boettgeri</name>
    <name type="common">Congo dwarf clawed frog</name>
    <dbReference type="NCBI Taxonomy" id="247094"/>
    <lineage>
        <taxon>Eukaryota</taxon>
        <taxon>Metazoa</taxon>
        <taxon>Chordata</taxon>
        <taxon>Craniata</taxon>
        <taxon>Vertebrata</taxon>
        <taxon>Euteleostomi</taxon>
        <taxon>Amphibia</taxon>
        <taxon>Batrachia</taxon>
        <taxon>Anura</taxon>
        <taxon>Pipoidea</taxon>
        <taxon>Pipidae</taxon>
        <taxon>Pipinae</taxon>
        <taxon>Hymenochirus</taxon>
    </lineage>
</organism>
<dbReference type="Gene3D" id="3.40.50.300">
    <property type="entry name" value="P-loop containing nucleotide triphosphate hydrolases"/>
    <property type="match status" value="1"/>
</dbReference>
<gene>
    <name evidence="9" type="ORF">GDO86_012251</name>
</gene>
<feature type="domain" description="GB1/RHD3-type G" evidence="8">
    <location>
        <begin position="36"/>
        <end position="275"/>
    </location>
</feature>
<dbReference type="Proteomes" id="UP000812440">
    <property type="component" value="Chromosome 7"/>
</dbReference>
<keyword evidence="3" id="KW-0378">Hydrolase</keyword>
<dbReference type="InterPro" id="IPR003191">
    <property type="entry name" value="Guanylate-bd/ATL_C"/>
</dbReference>
<dbReference type="InterPro" id="IPR030386">
    <property type="entry name" value="G_GB1_RHD3_dom"/>
</dbReference>
<keyword evidence="10" id="KW-1185">Reference proteome</keyword>
<dbReference type="Pfam" id="PF02263">
    <property type="entry name" value="GBP"/>
    <property type="match status" value="1"/>
</dbReference>
<dbReference type="InterPro" id="IPR027417">
    <property type="entry name" value="P-loop_NTPase"/>
</dbReference>
<keyword evidence="4" id="KW-0391">Immunity</keyword>
<keyword evidence="5" id="KW-0342">GTP-binding</keyword>
<reference evidence="9" key="1">
    <citation type="thesis" date="2020" institute="ProQuest LLC" country="789 East Eisenhower Parkway, Ann Arbor, MI, USA">
        <title>Comparative Genomics and Chromosome Evolution.</title>
        <authorList>
            <person name="Mudd A.B."/>
        </authorList>
    </citation>
    <scope>NUCLEOTIDE SEQUENCE</scope>
    <source>
        <strain evidence="9">Female2</strain>
        <tissue evidence="9">Blood</tissue>
    </source>
</reference>
<evidence type="ECO:0000256" key="3">
    <source>
        <dbReference type="ARBA" id="ARBA00022801"/>
    </source>
</evidence>
<dbReference type="AlphaFoldDB" id="A0A8T2ILT2"/>
<keyword evidence="2" id="KW-0547">Nucleotide-binding</keyword>
<feature type="coiled-coil region" evidence="7">
    <location>
        <begin position="480"/>
        <end position="587"/>
    </location>
</feature>
<evidence type="ECO:0000313" key="9">
    <source>
        <dbReference type="EMBL" id="KAG8433809.1"/>
    </source>
</evidence>
<sequence>MSRQVTMDSPMCLIENRNGQELIINQEAERILSGISQPVVVVAIVGKYRTGKSYLMNKLASSKTGFPLGSTVQSKTKGIWMWCVPHPCNPEYTLVLLDTEGLGDVEKGDSKNDAWIFCLAVLLSSNFVYNSMGVIDQQAMEQIHYVTELTKRIKFKSNSSEEDESTEFKRIFPTFTWCVWDFFLKLEIDGENVTEDQYLMNGLKLKNGTSKKIQDQNLPRECILHYFHSHKCFVFERPASTKTLHTLEELEECELEKDFVEQSQKFCDYMFKEGSVKTLPGGILVTGRMLANLANTYVNTILSGAVPCMENAVIALSVKENKEAVQEALAKYEAVMGKELAKFPTETQEEFLNIHEKCEKEAIGVFLGRAFKDDNQKYQWELKHLLDNKMEFYSERNQRESTERCQILIQVLSETLEEIVSQGYFSKPGGYNIFMEQKNRIVDEYNLSPCKGQKSFEVLLEFLNRNRPIEDAILQSDYALTAQEKEIAEKQAQAEAAQREMQVLQNNNRRLEELMESQRRSQEQHERMLVEKMEKDKRKIIKENKRVMKRKMEEQRAYQDAGFERKCNDLQREIENLNRKNRETKSNLVRLFLL</sequence>
<protein>
    <recommendedName>
        <fullName evidence="8">GB1/RHD3-type G domain-containing protein</fullName>
    </recommendedName>
</protein>
<evidence type="ECO:0000256" key="5">
    <source>
        <dbReference type="ARBA" id="ARBA00023134"/>
    </source>
</evidence>
<dbReference type="GO" id="GO:0045087">
    <property type="term" value="P:innate immune response"/>
    <property type="evidence" value="ECO:0007669"/>
    <property type="project" value="UniProtKB-KW"/>
</dbReference>